<accession>A0AC58NUH6</accession>
<protein>
    <submittedName>
        <fullName evidence="2">CLIP-associating protein 2 isoform X5</fullName>
    </submittedName>
</protein>
<organism evidence="1 2">
    <name type="scientific">Camelus bactrianus</name>
    <name type="common">Bactrian camel</name>
    <dbReference type="NCBI Taxonomy" id="9837"/>
    <lineage>
        <taxon>Eukaryota</taxon>
        <taxon>Metazoa</taxon>
        <taxon>Chordata</taxon>
        <taxon>Craniata</taxon>
        <taxon>Vertebrata</taxon>
        <taxon>Euteleostomi</taxon>
        <taxon>Mammalia</taxon>
        <taxon>Eutheria</taxon>
        <taxon>Laurasiatheria</taxon>
        <taxon>Artiodactyla</taxon>
        <taxon>Tylopoda</taxon>
        <taxon>Camelidae</taxon>
        <taxon>Camelus</taxon>
    </lineage>
</organism>
<evidence type="ECO:0000313" key="1">
    <source>
        <dbReference type="Proteomes" id="UP001732780"/>
    </source>
</evidence>
<dbReference type="Proteomes" id="UP001732780">
    <property type="component" value="Chromosome 17"/>
</dbReference>
<name>A0AC58NUH6_CAMBA</name>
<reference evidence="2" key="1">
    <citation type="submission" date="2025-08" db="UniProtKB">
        <authorList>
            <consortium name="RefSeq"/>
        </authorList>
    </citation>
    <scope>IDENTIFICATION</scope>
    <source>
        <tissue evidence="2">Blood</tissue>
    </source>
</reference>
<evidence type="ECO:0000313" key="2">
    <source>
        <dbReference type="RefSeq" id="XP_074201424.1"/>
    </source>
</evidence>
<gene>
    <name evidence="2" type="primary">CLASP2</name>
</gene>
<sequence length="1518" mass="166113">MEPRSMESFSAQVQQKDVGGRLQVGQELLLYLSTPGAIPDLEDDMGRLGKTVDALTGWVGSSNYRVSLMGLEILSAFVDRLSTRFKSYVAMVIVALIDRMGDAKDKVRDETQTLILKLMDQVAPPMYIWEQLASGFKHKNFRSREGVCLCLIETLNIFGAQPLVLSKLVPHLCILFGDSNSQVRDAAILAIVEIYRHVGEKVRVDLCKRGIPPARLEMILAKFDEVQSSGGMILSVCKDKSFDDEESVDGNRPSSAASAFKVPAPKTSGNPVNSARKPGSAGGPKVGAGASKEGGAGAVDEDDFIKAFTDVPSVQIYSSRELEETLNKIREILSDDKHDWDQRANALKKIRSLLVAGAAQYDCFFQHLRLLDGALKLSAKDLRSQVVREACITVAHLSTVLGNKFDHGAEAIVPTLFNLVPNSAKVMATSGCAAIRFIIRHTHVPRLIPLITSNCTSKSVPVRRRSFEFLDLLLQEWQTHSLERHAAVLVETIKKGIHDADAEARVEARKTYMGLRNHFPGEAETLYNSLEPSYQKSLQTYLKSSGSVASLPQSDRSSSSSQESLNRPFSSKWSTANPSAVAGRVSAGSSKASSLPGSLQRSRSDIDVNAAAGAKAHHAAGQAVRSGRLGAGALNAGSYASLGRVRAKLSAPLAGMGNAKTDSRGRSRTKMVSQSQRSSSPDKNEAGSRSGSPGRVLTTTALSTVSSGVQRVLVNLASAQKRSKIPRSQGCSREASPSRLSVARSSRIPRPSVSQGCSREASRESSRDTSPVRSFQPLGPGYGISQSSRLSSSVSAMRVLNTGSDVEEAVADALKKPARRRYESYGMHSDDDANSDASSACSERSYSSRNGSIPTYMRQTEDVAEVLNRCASSNWSERKEGLLGLQNLLKNQRTLSRVELKRLCEIFTRMFADPHGKVFSMFLETLVDFIQVHKDDLQDWLFVLLTQLLKKMGADLLGSVQAKVQKALDVTRESFPNDLQFNILMRFTVDQTQTPSLKTVKPALRDQLHSFWSSKVKVAILKYIETLAKQMDPGDFVNSSETRLAVSRVITWTTEPKSSDVRKAAQSVLISLFELNTPEFTMLLGALPKTFQDGATKLLHNHLRNTGNGTQGSMGSPLTRPTPRSPANWSSPLTSPTNTSQSTLSPSAFDYDTENMNSEDIYSSLRGVTEAIQNFSFRSQEDMNEPLKRDSKKDDGDSMCGGPGMSDPRAGGDATDPSQTALDNKASLLHSMPAHSSPRSRDYNPYNYSDSISPFNKSALKEAMFDDDADQFPDDLSLDHSDLVAELLKELSNHNERVEERKIALYELMKLTQEESFSVWDEHFKTILLLLLETLGDKEPTIRALALKVLREILRHQPARFKNYAELTVMKTLEAHKDPHKEVVRSAEEAASVLATSISPEQCIKVLCPIIQTADYPINLAAIKMQTKVIERVSKETLNLLLPEIMPGLIQGYDNSESSVRKACVFCLVAIHAVIGDELKPHLSQLTGSKMKLLNLYIKRAQTGSGGADPTTDVSGQS</sequence>
<proteinExistence type="predicted"/>
<keyword evidence="1" id="KW-1185">Reference proteome</keyword>
<dbReference type="RefSeq" id="XP_074201424.1">
    <property type="nucleotide sequence ID" value="XM_074345323.1"/>
</dbReference>